<proteinExistence type="predicted"/>
<name>A0ABQ8TUR1_PERAM</name>
<dbReference type="InterPro" id="IPR036397">
    <property type="entry name" value="RNaseH_sf"/>
</dbReference>
<sequence length="90" mass="10445">MTLISLMGDLRWPARSLDLAPDYFLWGYVKSLVYNDRPRTLAHLKNKIRQAVANITVDMLEGVGRNFRVRLTQCIENNGRHLPDMIFKTV</sequence>
<dbReference type="PANTHER" id="PTHR47326:SF1">
    <property type="entry name" value="HTH PSQ-TYPE DOMAIN-CONTAINING PROTEIN"/>
    <property type="match status" value="1"/>
</dbReference>
<organism evidence="1 2">
    <name type="scientific">Periplaneta americana</name>
    <name type="common">American cockroach</name>
    <name type="synonym">Blatta americana</name>
    <dbReference type="NCBI Taxonomy" id="6978"/>
    <lineage>
        <taxon>Eukaryota</taxon>
        <taxon>Metazoa</taxon>
        <taxon>Ecdysozoa</taxon>
        <taxon>Arthropoda</taxon>
        <taxon>Hexapoda</taxon>
        <taxon>Insecta</taxon>
        <taxon>Pterygota</taxon>
        <taxon>Neoptera</taxon>
        <taxon>Polyneoptera</taxon>
        <taxon>Dictyoptera</taxon>
        <taxon>Blattodea</taxon>
        <taxon>Blattoidea</taxon>
        <taxon>Blattidae</taxon>
        <taxon>Blattinae</taxon>
        <taxon>Periplaneta</taxon>
    </lineage>
</organism>
<evidence type="ECO:0000313" key="2">
    <source>
        <dbReference type="Proteomes" id="UP001148838"/>
    </source>
</evidence>
<dbReference type="Proteomes" id="UP001148838">
    <property type="component" value="Unassembled WGS sequence"/>
</dbReference>
<comment type="caution">
    <text evidence="1">The sequence shown here is derived from an EMBL/GenBank/DDBJ whole genome shotgun (WGS) entry which is preliminary data.</text>
</comment>
<dbReference type="PANTHER" id="PTHR47326">
    <property type="entry name" value="TRANSPOSABLE ELEMENT TC3 TRANSPOSASE-LIKE PROTEIN"/>
    <property type="match status" value="1"/>
</dbReference>
<dbReference type="Gene3D" id="3.30.420.10">
    <property type="entry name" value="Ribonuclease H-like superfamily/Ribonuclease H"/>
    <property type="match status" value="1"/>
</dbReference>
<protein>
    <submittedName>
        <fullName evidence="1">Uncharacterized protein</fullName>
    </submittedName>
</protein>
<dbReference type="EMBL" id="JAJSOF020000003">
    <property type="protein sequence ID" value="KAJ4450068.1"/>
    <property type="molecule type" value="Genomic_DNA"/>
</dbReference>
<gene>
    <name evidence="1" type="ORF">ANN_01475</name>
</gene>
<reference evidence="1 2" key="1">
    <citation type="journal article" date="2022" name="Allergy">
        <title>Genome assembly and annotation of Periplaneta americana reveal a comprehensive cockroach allergen profile.</title>
        <authorList>
            <person name="Wang L."/>
            <person name="Xiong Q."/>
            <person name="Saelim N."/>
            <person name="Wang L."/>
            <person name="Nong W."/>
            <person name="Wan A.T."/>
            <person name="Shi M."/>
            <person name="Liu X."/>
            <person name="Cao Q."/>
            <person name="Hui J.H.L."/>
            <person name="Sookrung N."/>
            <person name="Leung T.F."/>
            <person name="Tungtrongchitr A."/>
            <person name="Tsui S.K.W."/>
        </authorList>
    </citation>
    <scope>NUCLEOTIDE SEQUENCE [LARGE SCALE GENOMIC DNA]</scope>
    <source>
        <strain evidence="1">PWHHKU_190912</strain>
    </source>
</reference>
<keyword evidence="2" id="KW-1185">Reference proteome</keyword>
<accession>A0ABQ8TUR1</accession>
<evidence type="ECO:0000313" key="1">
    <source>
        <dbReference type="EMBL" id="KAJ4450068.1"/>
    </source>
</evidence>